<proteinExistence type="predicted"/>
<dbReference type="EMBL" id="JAVYJV010000001">
    <property type="protein sequence ID" value="KAK4380694.1"/>
    <property type="molecule type" value="Genomic_DNA"/>
</dbReference>
<dbReference type="Proteomes" id="UP001291623">
    <property type="component" value="Unassembled WGS sequence"/>
</dbReference>
<evidence type="ECO:0000313" key="1">
    <source>
        <dbReference type="EMBL" id="KAK4380694.1"/>
    </source>
</evidence>
<sequence>MDSSTATVDLVTNNFKKQSLENDDSNSSKRLLKLEELNWDHSFGRQLPPDPTTDIIPREFERPDFPLLFSGARPDFPHLFSGASPLVGA</sequence>
<organism evidence="1 2">
    <name type="scientific">Anisodus tanguticus</name>
    <dbReference type="NCBI Taxonomy" id="243964"/>
    <lineage>
        <taxon>Eukaryota</taxon>
        <taxon>Viridiplantae</taxon>
        <taxon>Streptophyta</taxon>
        <taxon>Embryophyta</taxon>
        <taxon>Tracheophyta</taxon>
        <taxon>Spermatophyta</taxon>
        <taxon>Magnoliopsida</taxon>
        <taxon>eudicotyledons</taxon>
        <taxon>Gunneridae</taxon>
        <taxon>Pentapetalae</taxon>
        <taxon>asterids</taxon>
        <taxon>lamiids</taxon>
        <taxon>Solanales</taxon>
        <taxon>Solanaceae</taxon>
        <taxon>Solanoideae</taxon>
        <taxon>Hyoscyameae</taxon>
        <taxon>Anisodus</taxon>
    </lineage>
</organism>
<gene>
    <name evidence="1" type="ORF">RND71_002556</name>
</gene>
<name>A0AAE1VYR3_9SOLA</name>
<comment type="caution">
    <text evidence="1">The sequence shown here is derived from an EMBL/GenBank/DDBJ whole genome shotgun (WGS) entry which is preliminary data.</text>
</comment>
<protein>
    <submittedName>
        <fullName evidence="1">Uncharacterized protein</fullName>
    </submittedName>
</protein>
<dbReference type="AlphaFoldDB" id="A0AAE1VYR3"/>
<accession>A0AAE1VYR3</accession>
<keyword evidence="2" id="KW-1185">Reference proteome</keyword>
<reference evidence="1" key="1">
    <citation type="submission" date="2023-12" db="EMBL/GenBank/DDBJ databases">
        <title>Genome assembly of Anisodus tanguticus.</title>
        <authorList>
            <person name="Wang Y.-J."/>
        </authorList>
    </citation>
    <scope>NUCLEOTIDE SEQUENCE</scope>
    <source>
        <strain evidence="1">KB-2021</strain>
        <tissue evidence="1">Leaf</tissue>
    </source>
</reference>
<evidence type="ECO:0000313" key="2">
    <source>
        <dbReference type="Proteomes" id="UP001291623"/>
    </source>
</evidence>